<evidence type="ECO:0000259" key="5">
    <source>
        <dbReference type="PROSITE" id="PS51296"/>
    </source>
</evidence>
<dbReference type="OrthoDB" id="2614894at2"/>
<evidence type="ECO:0000256" key="4">
    <source>
        <dbReference type="ARBA" id="ARBA00023014"/>
    </source>
</evidence>
<dbReference type="Gene3D" id="2.102.10.10">
    <property type="entry name" value="Rieske [2Fe-2S] iron-sulphur domain"/>
    <property type="match status" value="1"/>
</dbReference>
<accession>A0A328U6I6</accession>
<dbReference type="SUPFAM" id="SSF50022">
    <property type="entry name" value="ISP domain"/>
    <property type="match status" value="1"/>
</dbReference>
<dbReference type="RefSeq" id="WP_112882783.1">
    <property type="nucleotide sequence ID" value="NZ_QLUW01000002.1"/>
</dbReference>
<dbReference type="GO" id="GO:0051537">
    <property type="term" value="F:2 iron, 2 sulfur cluster binding"/>
    <property type="evidence" value="ECO:0007669"/>
    <property type="project" value="UniProtKB-KW"/>
</dbReference>
<dbReference type="Proteomes" id="UP000249260">
    <property type="component" value="Unassembled WGS sequence"/>
</dbReference>
<keyword evidence="1" id="KW-0001">2Fe-2S</keyword>
<keyword evidence="2" id="KW-0479">Metal-binding</keyword>
<feature type="domain" description="Rieske" evidence="5">
    <location>
        <begin position="3"/>
        <end position="94"/>
    </location>
</feature>
<keyword evidence="4" id="KW-0411">Iron-sulfur</keyword>
<comment type="caution">
    <text evidence="6">The sequence shown here is derived from an EMBL/GenBank/DDBJ whole genome shotgun (WGS) entry which is preliminary data.</text>
</comment>
<dbReference type="GO" id="GO:0046872">
    <property type="term" value="F:metal ion binding"/>
    <property type="evidence" value="ECO:0007669"/>
    <property type="project" value="UniProtKB-KW"/>
</dbReference>
<reference evidence="6 7" key="1">
    <citation type="submission" date="2018-06" db="EMBL/GenBank/DDBJ databases">
        <title>Paenibacillus montanisoli sp. nov., isolated from mountain area soil.</title>
        <authorList>
            <person name="Wu M."/>
        </authorList>
    </citation>
    <scope>NUCLEOTIDE SEQUENCE [LARGE SCALE GENOMIC DNA]</scope>
    <source>
        <strain evidence="6 7">RA17</strain>
    </source>
</reference>
<keyword evidence="3" id="KW-0408">Iron</keyword>
<proteinExistence type="predicted"/>
<dbReference type="AlphaFoldDB" id="A0A328U6I6"/>
<dbReference type="GO" id="GO:0016705">
    <property type="term" value="F:oxidoreductase activity, acting on paired donors, with incorporation or reduction of molecular oxygen"/>
    <property type="evidence" value="ECO:0007669"/>
    <property type="project" value="UniProtKB-ARBA"/>
</dbReference>
<evidence type="ECO:0000256" key="3">
    <source>
        <dbReference type="ARBA" id="ARBA00023004"/>
    </source>
</evidence>
<organism evidence="6 7">
    <name type="scientific">Paenibacillus montanisoli</name>
    <dbReference type="NCBI Taxonomy" id="2081970"/>
    <lineage>
        <taxon>Bacteria</taxon>
        <taxon>Bacillati</taxon>
        <taxon>Bacillota</taxon>
        <taxon>Bacilli</taxon>
        <taxon>Bacillales</taxon>
        <taxon>Paenibacillaceae</taxon>
        <taxon>Paenibacillus</taxon>
    </lineage>
</organism>
<evidence type="ECO:0000313" key="6">
    <source>
        <dbReference type="EMBL" id="RAP76565.1"/>
    </source>
</evidence>
<gene>
    <name evidence="6" type="ORF">DL346_14440</name>
</gene>
<dbReference type="Pfam" id="PF00355">
    <property type="entry name" value="Rieske"/>
    <property type="match status" value="1"/>
</dbReference>
<dbReference type="PROSITE" id="PS51296">
    <property type="entry name" value="RIESKE"/>
    <property type="match status" value="1"/>
</dbReference>
<dbReference type="CDD" id="cd03467">
    <property type="entry name" value="Rieske"/>
    <property type="match status" value="1"/>
</dbReference>
<sequence length="96" mass="10794">MEPYEFGEETAFPSLPAEVTIRGEDYYLTKDGDQYALLSRICPHAGGTVRLHGQSLFCPIHFWSFDVKTGECTSMPDYCLDKIAVVVKDGRLLAQF</sequence>
<keyword evidence="7" id="KW-1185">Reference proteome</keyword>
<dbReference type="GO" id="GO:0004497">
    <property type="term" value="F:monooxygenase activity"/>
    <property type="evidence" value="ECO:0007669"/>
    <property type="project" value="UniProtKB-ARBA"/>
</dbReference>
<dbReference type="EMBL" id="QLUW01000002">
    <property type="protein sequence ID" value="RAP76565.1"/>
    <property type="molecule type" value="Genomic_DNA"/>
</dbReference>
<name>A0A328U6I6_9BACL</name>
<evidence type="ECO:0000256" key="2">
    <source>
        <dbReference type="ARBA" id="ARBA00022723"/>
    </source>
</evidence>
<dbReference type="InterPro" id="IPR036922">
    <property type="entry name" value="Rieske_2Fe-2S_sf"/>
</dbReference>
<protein>
    <submittedName>
        <fullName evidence="6">Rieske (2Fe-2S) protein</fullName>
    </submittedName>
</protein>
<dbReference type="InterPro" id="IPR017941">
    <property type="entry name" value="Rieske_2Fe-2S"/>
</dbReference>
<evidence type="ECO:0000256" key="1">
    <source>
        <dbReference type="ARBA" id="ARBA00022714"/>
    </source>
</evidence>
<evidence type="ECO:0000313" key="7">
    <source>
        <dbReference type="Proteomes" id="UP000249260"/>
    </source>
</evidence>